<evidence type="ECO:0000256" key="1">
    <source>
        <dbReference type="SAM" id="MobiDB-lite"/>
    </source>
</evidence>
<sequence length="256" mass="28777">MNKKIKFLWITSSIVIPTLASSVIASACDYKNPSTPNNPETPTPTPKPNPNPSNPEQPENPTPITPEQPNNENIFNYEFSSNLVVNKATEVTLKHINDGDTFTDTNNNIYRFAGIDTPETKKKEDGKFIPTTGEQFKYGKLASFFTMNRLTTANKIFVVPITTKTGKDGIPYADKYGRVVAKIYYQSDNKITCLNTEILKVGYAKMAFISKDPNNIFYTDDSDFYDELLSSQRQAQTEQIGIWSTEANIKEIYPAK</sequence>
<evidence type="ECO:0000313" key="4">
    <source>
        <dbReference type="Proteomes" id="UP000249865"/>
    </source>
</evidence>
<dbReference type="PROSITE" id="PS50830">
    <property type="entry name" value="TNASE_3"/>
    <property type="match status" value="1"/>
</dbReference>
<evidence type="ECO:0000313" key="3">
    <source>
        <dbReference type="EMBL" id="AWX42563.1"/>
    </source>
</evidence>
<dbReference type="Proteomes" id="UP000249865">
    <property type="component" value="Chromosome"/>
</dbReference>
<organism evidence="3 4">
    <name type="scientific">Metamycoplasma cloacale</name>
    <dbReference type="NCBI Taxonomy" id="92401"/>
    <lineage>
        <taxon>Bacteria</taxon>
        <taxon>Bacillati</taxon>
        <taxon>Mycoplasmatota</taxon>
        <taxon>Mycoplasmoidales</taxon>
        <taxon>Metamycoplasmataceae</taxon>
        <taxon>Metamycoplasma</taxon>
    </lineage>
</organism>
<proteinExistence type="predicted"/>
<feature type="compositionally biased region" description="Pro residues" evidence="1">
    <location>
        <begin position="39"/>
        <end position="66"/>
    </location>
</feature>
<name>A0A2Z4LLG8_9BACT</name>
<feature type="region of interest" description="Disordered" evidence="1">
    <location>
        <begin position="30"/>
        <end position="71"/>
    </location>
</feature>
<protein>
    <submittedName>
        <fullName evidence="3">Uncharacterized protein</fullName>
    </submittedName>
</protein>
<keyword evidence="4" id="KW-1185">Reference proteome</keyword>
<reference evidence="4" key="1">
    <citation type="submission" date="2018-06" db="EMBL/GenBank/DDBJ databases">
        <title>Complete genome sequences of Mycoplasma anatis, M. anseris and M. cloacale type strains.</title>
        <authorList>
            <person name="Grozner D."/>
            <person name="Forro B."/>
            <person name="Sulyok K.M."/>
            <person name="Marton S."/>
            <person name="Kreizinger Z."/>
            <person name="Banyai K."/>
            <person name="Gyuranecz M."/>
        </authorList>
    </citation>
    <scope>NUCLEOTIDE SEQUENCE [LARGE SCALE GENOMIC DNA]</scope>
    <source>
        <strain evidence="4">NCTC 10199</strain>
    </source>
</reference>
<accession>A0A2Z4LLG8</accession>
<dbReference type="RefSeq" id="WP_051622608.1">
    <property type="nucleotide sequence ID" value="NZ_CP030103.1"/>
</dbReference>
<evidence type="ECO:0000256" key="2">
    <source>
        <dbReference type="SAM" id="SignalP"/>
    </source>
</evidence>
<dbReference type="PROSITE" id="PS51257">
    <property type="entry name" value="PROKAR_LIPOPROTEIN"/>
    <property type="match status" value="1"/>
</dbReference>
<dbReference type="EMBL" id="CP030103">
    <property type="protein sequence ID" value="AWX42563.1"/>
    <property type="molecule type" value="Genomic_DNA"/>
</dbReference>
<dbReference type="OrthoDB" id="401280at2"/>
<keyword evidence="2" id="KW-0732">Signal</keyword>
<dbReference type="InterPro" id="IPR016071">
    <property type="entry name" value="Staphylococal_nuclease_OB-fold"/>
</dbReference>
<dbReference type="SUPFAM" id="SSF50199">
    <property type="entry name" value="Staphylococcal nuclease"/>
    <property type="match status" value="1"/>
</dbReference>
<dbReference type="Pfam" id="PF00565">
    <property type="entry name" value="SNase"/>
    <property type="match status" value="1"/>
</dbReference>
<dbReference type="AlphaFoldDB" id="A0A2Z4LLG8"/>
<feature type="signal peptide" evidence="2">
    <location>
        <begin position="1"/>
        <end position="27"/>
    </location>
</feature>
<dbReference type="KEGG" id="mclo:DK849_00480"/>
<dbReference type="InterPro" id="IPR035437">
    <property type="entry name" value="SNase_OB-fold_sf"/>
</dbReference>
<feature type="chain" id="PRO_5043624270" evidence="2">
    <location>
        <begin position="28"/>
        <end position="256"/>
    </location>
</feature>
<dbReference type="SMART" id="SM00318">
    <property type="entry name" value="SNc"/>
    <property type="match status" value="1"/>
</dbReference>
<dbReference type="Gene3D" id="2.40.50.90">
    <property type="match status" value="1"/>
</dbReference>
<gene>
    <name evidence="3" type="ORF">DK849_00480</name>
</gene>